<evidence type="ECO:0000259" key="6">
    <source>
        <dbReference type="Pfam" id="PF13435"/>
    </source>
</evidence>
<keyword evidence="1 5" id="KW-0732">Signal</keyword>
<dbReference type="Gene3D" id="1.25.10.10">
    <property type="entry name" value="Leucine-rich Repeat Variant"/>
    <property type="match status" value="1"/>
</dbReference>
<dbReference type="PANTHER" id="PTHR35038">
    <property type="entry name" value="DISSIMILATORY SULFITE REDUCTASE SIRA"/>
    <property type="match status" value="1"/>
</dbReference>
<gene>
    <name evidence="8" type="ORF">FKG94_21025</name>
</gene>
<dbReference type="PANTHER" id="PTHR35038:SF8">
    <property type="entry name" value="C-TYPE POLYHEME CYTOCHROME OMCC"/>
    <property type="match status" value="1"/>
</dbReference>
<feature type="chain" id="PRO_5022045791" evidence="5">
    <location>
        <begin position="16"/>
        <end position="729"/>
    </location>
</feature>
<evidence type="ECO:0000256" key="3">
    <source>
        <dbReference type="ARBA" id="ARBA00022803"/>
    </source>
</evidence>
<evidence type="ECO:0000256" key="2">
    <source>
        <dbReference type="ARBA" id="ARBA00022737"/>
    </source>
</evidence>
<dbReference type="PROSITE" id="PS50293">
    <property type="entry name" value="TPR_REGION"/>
    <property type="match status" value="1"/>
</dbReference>
<protein>
    <submittedName>
        <fullName evidence="8">Tetratricopeptide repeat protein</fullName>
    </submittedName>
</protein>
<dbReference type="PROSITE" id="PS50005">
    <property type="entry name" value="TPR"/>
    <property type="match status" value="2"/>
</dbReference>
<proteinExistence type="predicted"/>
<dbReference type="InterPro" id="IPR023155">
    <property type="entry name" value="Cyt_c-552/4"/>
</dbReference>
<dbReference type="SUPFAM" id="SSF48695">
    <property type="entry name" value="Multiheme cytochromes"/>
    <property type="match status" value="1"/>
</dbReference>
<feature type="signal peptide" evidence="5">
    <location>
        <begin position="1"/>
        <end position="15"/>
    </location>
</feature>
<dbReference type="InterPro" id="IPR013105">
    <property type="entry name" value="TPR_2"/>
</dbReference>
<dbReference type="InterPro" id="IPR029467">
    <property type="entry name" value="Cyt_c7-like"/>
</dbReference>
<dbReference type="RefSeq" id="WP_142928917.1">
    <property type="nucleotide sequence ID" value="NZ_ML660102.1"/>
</dbReference>
<evidence type="ECO:0000313" key="8">
    <source>
        <dbReference type="EMBL" id="TQV70508.1"/>
    </source>
</evidence>
<feature type="domain" description="Cytochrome c-552/4" evidence="6">
    <location>
        <begin position="167"/>
        <end position="208"/>
    </location>
</feature>
<organism evidence="8 9">
    <name type="scientific">Exilibacterium tricleocarpae</name>
    <dbReference type="NCBI Taxonomy" id="2591008"/>
    <lineage>
        <taxon>Bacteria</taxon>
        <taxon>Pseudomonadati</taxon>
        <taxon>Pseudomonadota</taxon>
        <taxon>Gammaproteobacteria</taxon>
        <taxon>Cellvibrionales</taxon>
        <taxon>Cellvibrionaceae</taxon>
        <taxon>Exilibacterium</taxon>
    </lineage>
</organism>
<feature type="repeat" description="TPR" evidence="4">
    <location>
        <begin position="574"/>
        <end position="607"/>
    </location>
</feature>
<dbReference type="InterPro" id="IPR019734">
    <property type="entry name" value="TPR_rpt"/>
</dbReference>
<dbReference type="Pfam" id="PF13435">
    <property type="entry name" value="Cytochrome_C554"/>
    <property type="match status" value="2"/>
</dbReference>
<sequence>MSFFRALLLMITAVAAVVCHGQQQRSGDGYVGSGECASCHRQQYDLWRNSHHDLAMARATPATVLGNFDNARFTYYDEVTRFYRRNGDFFVKTRGENGEDHEFQVLYTFGVEPLQQYLVAFPGGRLQALAVAWDSRPRAEGGQRWFHLQPEQPIAHTDELHWSGTYFNWNSRCAECHSTNLKKNFSLAENRFATTWSEIDVACEACHGPGEKHLQWAAGTDRKSADSGLLPLRSTAVWQAVPGSHTARNTSAGAARDTVTQIDICAHCHSRRAIVSNDVFGRPFPQHHQLQLLDEGIYHPDGQVLEENYVYGSFIQSKMFHQGVTCSNCHEPHSLALRAPGNAVCTQCHSAPVFDTPKHHHHPVSSSGASCANCHMPETTYMVIDDRRDHSLRVPRPDLSVALGVPNACNQCHTDRDAKWAAAALEDWFPASRLRGEHFGHTLAAARAGDPGAEAMLIRLARAGHQPAIARATAVELLQYYPSQESLDTAVAQLADTDPLVRLSALRALAMLPPAQRLQFAGPALADPSPRVRAEAGKVLAGTPAAGLSAAQRSQLRRAQDAYIESLMVNADIADNHLNLGALYQQQGRWERAAAAFETALRIDARSVPAMLNLADWYRQQERDFKGEPLLQKALRVSPGNAAAHHSLGLLYVRQKKIPQAMQHLQQAAQRAPEVVRYTYVYSVALDSVGQTAAALEVARQALQRHPHNRELLGLRASFGRKLQNQEAQ</sequence>
<dbReference type="Gene3D" id="1.25.40.10">
    <property type="entry name" value="Tetratricopeptide repeat domain"/>
    <property type="match status" value="1"/>
</dbReference>
<keyword evidence="2" id="KW-0677">Repeat</keyword>
<comment type="caution">
    <text evidence="8">The sequence shown here is derived from an EMBL/GenBank/DDBJ whole genome shotgun (WGS) entry which is preliminary data.</text>
</comment>
<dbReference type="InterPro" id="IPR051829">
    <property type="entry name" value="Multiheme_Cytochr_ET"/>
</dbReference>
<keyword evidence="9" id="KW-1185">Reference proteome</keyword>
<evidence type="ECO:0000259" key="7">
    <source>
        <dbReference type="Pfam" id="PF14522"/>
    </source>
</evidence>
<dbReference type="SUPFAM" id="SSF48452">
    <property type="entry name" value="TPR-like"/>
    <property type="match status" value="1"/>
</dbReference>
<accession>A0A545SZW0</accession>
<evidence type="ECO:0000256" key="1">
    <source>
        <dbReference type="ARBA" id="ARBA00022729"/>
    </source>
</evidence>
<name>A0A545SZW0_9GAMM</name>
<feature type="domain" description="Cytochrome c-552/4" evidence="6">
    <location>
        <begin position="35"/>
        <end position="59"/>
    </location>
</feature>
<evidence type="ECO:0000256" key="4">
    <source>
        <dbReference type="PROSITE-ProRule" id="PRU00339"/>
    </source>
</evidence>
<keyword evidence="3 4" id="KW-0802">TPR repeat</keyword>
<dbReference type="InterPro" id="IPR016024">
    <property type="entry name" value="ARM-type_fold"/>
</dbReference>
<dbReference type="Gene3D" id="1.10.1130.10">
    <property type="entry name" value="Flavocytochrome C3, Chain A"/>
    <property type="match status" value="2"/>
</dbReference>
<dbReference type="InterPro" id="IPR011990">
    <property type="entry name" value="TPR-like_helical_dom_sf"/>
</dbReference>
<evidence type="ECO:0000256" key="5">
    <source>
        <dbReference type="SAM" id="SignalP"/>
    </source>
</evidence>
<dbReference type="Pfam" id="PF14522">
    <property type="entry name" value="Cytochrome_C7"/>
    <property type="match status" value="1"/>
</dbReference>
<dbReference type="SMART" id="SM00028">
    <property type="entry name" value="TPR"/>
    <property type="match status" value="3"/>
</dbReference>
<dbReference type="OrthoDB" id="9814800at2"/>
<dbReference type="Pfam" id="PF13432">
    <property type="entry name" value="TPR_16"/>
    <property type="match status" value="1"/>
</dbReference>
<dbReference type="InterPro" id="IPR036280">
    <property type="entry name" value="Multihaem_cyt_sf"/>
</dbReference>
<evidence type="ECO:0000313" key="9">
    <source>
        <dbReference type="Proteomes" id="UP000319732"/>
    </source>
</evidence>
<dbReference type="InterPro" id="IPR011989">
    <property type="entry name" value="ARM-like"/>
</dbReference>
<reference evidence="8 9" key="1">
    <citation type="submission" date="2019-06" db="EMBL/GenBank/DDBJ databases">
        <title>Whole genome sequence for Cellvibrionaceae sp. R142.</title>
        <authorList>
            <person name="Wang G."/>
        </authorList>
    </citation>
    <scope>NUCLEOTIDE SEQUENCE [LARGE SCALE GENOMIC DNA]</scope>
    <source>
        <strain evidence="8 9">R142</strain>
    </source>
</reference>
<dbReference type="AlphaFoldDB" id="A0A545SZW0"/>
<dbReference type="Pfam" id="PF13646">
    <property type="entry name" value="HEAT_2"/>
    <property type="match status" value="1"/>
</dbReference>
<dbReference type="Proteomes" id="UP000319732">
    <property type="component" value="Unassembled WGS sequence"/>
</dbReference>
<feature type="repeat" description="TPR" evidence="4">
    <location>
        <begin position="642"/>
        <end position="675"/>
    </location>
</feature>
<dbReference type="SUPFAM" id="SSF48371">
    <property type="entry name" value="ARM repeat"/>
    <property type="match status" value="1"/>
</dbReference>
<dbReference type="Pfam" id="PF07719">
    <property type="entry name" value="TPR_2"/>
    <property type="match status" value="1"/>
</dbReference>
<dbReference type="EMBL" id="VHSG01000024">
    <property type="protein sequence ID" value="TQV70508.1"/>
    <property type="molecule type" value="Genomic_DNA"/>
</dbReference>
<feature type="domain" description="Cytochrome c7-like" evidence="7">
    <location>
        <begin position="341"/>
        <end position="414"/>
    </location>
</feature>